<evidence type="ECO:0000256" key="1">
    <source>
        <dbReference type="SAM" id="MobiDB-lite"/>
    </source>
</evidence>
<reference evidence="2" key="1">
    <citation type="submission" date="2020-03" db="EMBL/GenBank/DDBJ databases">
        <title>The deep terrestrial virosphere.</title>
        <authorList>
            <person name="Holmfeldt K."/>
            <person name="Nilsson E."/>
            <person name="Simone D."/>
            <person name="Lopez-Fernandez M."/>
            <person name="Wu X."/>
            <person name="de Brujin I."/>
            <person name="Lundin D."/>
            <person name="Andersson A."/>
            <person name="Bertilsson S."/>
            <person name="Dopson M."/>
        </authorList>
    </citation>
    <scope>NUCLEOTIDE SEQUENCE</scope>
    <source>
        <strain evidence="2">MM415A00396</strain>
    </source>
</reference>
<accession>A0A6M3KLU7</accession>
<gene>
    <name evidence="2" type="ORF">MM415A00396_0027</name>
</gene>
<evidence type="ECO:0000313" key="2">
    <source>
        <dbReference type="EMBL" id="QJA82591.1"/>
    </source>
</evidence>
<feature type="region of interest" description="Disordered" evidence="1">
    <location>
        <begin position="1"/>
        <end position="80"/>
    </location>
</feature>
<dbReference type="EMBL" id="MT142491">
    <property type="protein sequence ID" value="QJA82591.1"/>
    <property type="molecule type" value="Genomic_DNA"/>
</dbReference>
<name>A0A6M3KLU7_9ZZZZ</name>
<feature type="compositionally biased region" description="Polar residues" evidence="1">
    <location>
        <begin position="1"/>
        <end position="11"/>
    </location>
</feature>
<sequence length="80" mass="8892">MRNFAHHNQLNALPRSLGKKVATPPDQGTQERNRQGPLHPKISRQWRAGTNSTGGHCLPSERAAGEQANELSHRYTRAAQ</sequence>
<protein>
    <submittedName>
        <fullName evidence="2">Uncharacterized protein</fullName>
    </submittedName>
</protein>
<proteinExistence type="predicted"/>
<organism evidence="2">
    <name type="scientific">viral metagenome</name>
    <dbReference type="NCBI Taxonomy" id="1070528"/>
    <lineage>
        <taxon>unclassified sequences</taxon>
        <taxon>metagenomes</taxon>
        <taxon>organismal metagenomes</taxon>
    </lineage>
</organism>
<dbReference type="AlphaFoldDB" id="A0A6M3KLU7"/>